<name>A0AA97I6K2_9MICO</name>
<protein>
    <submittedName>
        <fullName evidence="1">Excalibur calcium-binding domain-containing protein</fullName>
    </submittedName>
</protein>
<keyword evidence="2" id="KW-1185">Reference proteome</keyword>
<dbReference type="RefSeq" id="WP_317139703.1">
    <property type="nucleotide sequence ID" value="NZ_CP118157.1"/>
</dbReference>
<gene>
    <name evidence="1" type="ORF">N8K70_00760</name>
</gene>
<proteinExistence type="predicted"/>
<accession>A0AA97I6K2</accession>
<dbReference type="Proteomes" id="UP001305498">
    <property type="component" value="Chromosome"/>
</dbReference>
<organism evidence="1 2">
    <name type="scientific">Microbacterium betulae</name>
    <dbReference type="NCBI Taxonomy" id="2981139"/>
    <lineage>
        <taxon>Bacteria</taxon>
        <taxon>Bacillati</taxon>
        <taxon>Actinomycetota</taxon>
        <taxon>Actinomycetes</taxon>
        <taxon>Micrococcales</taxon>
        <taxon>Microbacteriaceae</taxon>
        <taxon>Microbacterium</taxon>
    </lineage>
</organism>
<evidence type="ECO:0000313" key="2">
    <source>
        <dbReference type="Proteomes" id="UP001305498"/>
    </source>
</evidence>
<reference evidence="1 2" key="1">
    <citation type="submission" date="2023-02" db="EMBL/GenBank/DDBJ databases">
        <title>Microbacterium betulae sp. nov., isolated from birch wood.</title>
        <authorList>
            <person name="Pasciak M."/>
            <person name="Pawlik K.J."/>
            <person name="Martynowski D."/>
            <person name="Laczmanski L."/>
            <person name="Ciekot J."/>
            <person name="Szponar B."/>
            <person name="Wojcik-Fatla A."/>
            <person name="Mackiewicz B."/>
            <person name="Farian E."/>
            <person name="Cholewa G."/>
            <person name="Cholewa A."/>
            <person name="Dutkiewicz J."/>
        </authorList>
    </citation>
    <scope>NUCLEOTIDE SEQUENCE [LARGE SCALE GENOMIC DNA]</scope>
    <source>
        <strain evidence="1 2">AB</strain>
    </source>
</reference>
<dbReference type="AlphaFoldDB" id="A0AA97I6K2"/>
<dbReference type="KEGG" id="mbet:N8K70_00760"/>
<dbReference type="Gene3D" id="2.60.40.2700">
    <property type="match status" value="1"/>
</dbReference>
<dbReference type="EMBL" id="CP118157">
    <property type="protein sequence ID" value="WOF23232.1"/>
    <property type="molecule type" value="Genomic_DNA"/>
</dbReference>
<evidence type="ECO:0000313" key="1">
    <source>
        <dbReference type="EMBL" id="WOF23232.1"/>
    </source>
</evidence>
<sequence length="203" mass="21481">MLERRGQGKRMDVRRRVGSVLLGAIIVFGGIAAPSAVSAADAPAGDASAAARVLTSSKPTISGTVKTGQRLTAKPGRWTAGTRLRYQWFANGSAISGATGSTYVVRPGNVDRTITVKVTGSKSGYTTKTVASAVTRRVTGKVYPLCAALNKDYPDGIRKSGVKGDRERGVLTPFDGKPFVSDRLYSLQSIARDADRDGIMCER</sequence>